<dbReference type="CDD" id="cd01392">
    <property type="entry name" value="HTH_LacI"/>
    <property type="match status" value="1"/>
</dbReference>
<proteinExistence type="predicted"/>
<keyword evidence="1" id="KW-0805">Transcription regulation</keyword>
<evidence type="ECO:0000259" key="4">
    <source>
        <dbReference type="PROSITE" id="PS50932"/>
    </source>
</evidence>
<sequence>MPMSSPSRRSTIVTLSKLAGVAPSTVTRALRGDTRISEKTRQRIAALAQEQGYTPNVLARTLSSGRSGLYGLILGPSSNPFYSELLHEATRQVESLGYRFLIIHAGSGPVEERTAEALLQYQVDGCLVSSAIQSSRVAEVCEKNAVPLVMVNRVALQHGCAVTCDNRAGGRDLARLLLESGRRKFAVVTTSSYSSTAQEREDAFVDELARAGLSLAHRYDGKSHYEGGYEAGLELAKLSGAQRPDAVFALSDIMAMGLLDALRLKGVAVPSDMAVVGFDGLPAAARPIYDLTTIEQPLTTMIERAFALLANRVATPSLPDETISLKGRLLIRGSSGG</sequence>
<dbReference type="PROSITE" id="PS50932">
    <property type="entry name" value="HTH_LACI_2"/>
    <property type="match status" value="1"/>
</dbReference>
<evidence type="ECO:0000313" key="6">
    <source>
        <dbReference type="Proteomes" id="UP001319882"/>
    </source>
</evidence>
<dbReference type="CDD" id="cd06278">
    <property type="entry name" value="PBP1_LacI-like"/>
    <property type="match status" value="1"/>
</dbReference>
<dbReference type="InterPro" id="IPR000843">
    <property type="entry name" value="HTH_LacI"/>
</dbReference>
<dbReference type="EMBL" id="WHVL01000008">
    <property type="protein sequence ID" value="MCB8890658.1"/>
    <property type="molecule type" value="Genomic_DNA"/>
</dbReference>
<name>A0ABS8DWD0_9GAMM</name>
<comment type="caution">
    <text evidence="5">The sequence shown here is derived from an EMBL/GenBank/DDBJ whole genome shotgun (WGS) entry which is preliminary data.</text>
</comment>
<evidence type="ECO:0000313" key="5">
    <source>
        <dbReference type="EMBL" id="MCB8890658.1"/>
    </source>
</evidence>
<dbReference type="Gene3D" id="1.10.260.40">
    <property type="entry name" value="lambda repressor-like DNA-binding domains"/>
    <property type="match status" value="1"/>
</dbReference>
<dbReference type="GO" id="GO:0003677">
    <property type="term" value="F:DNA binding"/>
    <property type="evidence" value="ECO:0007669"/>
    <property type="project" value="UniProtKB-KW"/>
</dbReference>
<dbReference type="PANTHER" id="PTHR30146">
    <property type="entry name" value="LACI-RELATED TRANSCRIPTIONAL REPRESSOR"/>
    <property type="match status" value="1"/>
</dbReference>
<keyword evidence="2 5" id="KW-0238">DNA-binding</keyword>
<dbReference type="InterPro" id="IPR010982">
    <property type="entry name" value="Lambda_DNA-bd_dom_sf"/>
</dbReference>
<dbReference type="PANTHER" id="PTHR30146:SF109">
    <property type="entry name" value="HTH-TYPE TRANSCRIPTIONAL REGULATOR GALS"/>
    <property type="match status" value="1"/>
</dbReference>
<dbReference type="Gene3D" id="3.40.50.2300">
    <property type="match status" value="2"/>
</dbReference>
<reference evidence="5 6" key="1">
    <citation type="journal article" date="2021" name="Sci. Rep.">
        <title>Genome analysis of a halophilic bacterium Halomonas malpeensis YU-PRIM-29(T) reveals its exopolysaccharide and pigment producing capabilities.</title>
        <authorList>
            <person name="Athmika"/>
            <person name="Ghate S.D."/>
            <person name="Arun A.B."/>
            <person name="Rao S.S."/>
            <person name="Kumar S.T.A."/>
            <person name="Kandiyil M.K."/>
            <person name="Saptami K."/>
            <person name="Rekha P.D."/>
        </authorList>
    </citation>
    <scope>NUCLEOTIDE SEQUENCE [LARGE SCALE GENOMIC DNA]</scope>
    <source>
        <strain evidence="6">prim 29</strain>
    </source>
</reference>
<dbReference type="Proteomes" id="UP001319882">
    <property type="component" value="Unassembled WGS sequence"/>
</dbReference>
<evidence type="ECO:0000256" key="1">
    <source>
        <dbReference type="ARBA" id="ARBA00023015"/>
    </source>
</evidence>
<dbReference type="SUPFAM" id="SSF47413">
    <property type="entry name" value="lambda repressor-like DNA-binding domains"/>
    <property type="match status" value="1"/>
</dbReference>
<evidence type="ECO:0000256" key="2">
    <source>
        <dbReference type="ARBA" id="ARBA00023125"/>
    </source>
</evidence>
<dbReference type="SMART" id="SM00354">
    <property type="entry name" value="HTH_LACI"/>
    <property type="match status" value="1"/>
</dbReference>
<keyword evidence="6" id="KW-1185">Reference proteome</keyword>
<organism evidence="5 6">
    <name type="scientific">Vreelandella malpeensis</name>
    <dbReference type="NCBI Taxonomy" id="1172368"/>
    <lineage>
        <taxon>Bacteria</taxon>
        <taxon>Pseudomonadati</taxon>
        <taxon>Pseudomonadota</taxon>
        <taxon>Gammaproteobacteria</taxon>
        <taxon>Oceanospirillales</taxon>
        <taxon>Halomonadaceae</taxon>
        <taxon>Vreelandella</taxon>
    </lineage>
</organism>
<dbReference type="SUPFAM" id="SSF53822">
    <property type="entry name" value="Periplasmic binding protein-like I"/>
    <property type="match status" value="1"/>
</dbReference>
<dbReference type="InterPro" id="IPR028082">
    <property type="entry name" value="Peripla_BP_I"/>
</dbReference>
<evidence type="ECO:0000256" key="3">
    <source>
        <dbReference type="ARBA" id="ARBA00023163"/>
    </source>
</evidence>
<dbReference type="Pfam" id="PF13377">
    <property type="entry name" value="Peripla_BP_3"/>
    <property type="match status" value="1"/>
</dbReference>
<dbReference type="InterPro" id="IPR046335">
    <property type="entry name" value="LacI/GalR-like_sensor"/>
</dbReference>
<protein>
    <submittedName>
        <fullName evidence="5">LacI family DNA-binding transcriptional regulator</fullName>
    </submittedName>
</protein>
<keyword evidence="3" id="KW-0804">Transcription</keyword>
<feature type="domain" description="HTH lacI-type" evidence="4">
    <location>
        <begin position="10"/>
        <end position="64"/>
    </location>
</feature>
<dbReference type="Pfam" id="PF00356">
    <property type="entry name" value="LacI"/>
    <property type="match status" value="1"/>
</dbReference>
<gene>
    <name evidence="5" type="ORF">GEV37_16210</name>
</gene>
<accession>A0ABS8DWD0</accession>